<dbReference type="InterPro" id="IPR038242">
    <property type="entry name" value="Cmr2_N"/>
</dbReference>
<keyword evidence="6" id="KW-1185">Reference proteome</keyword>
<dbReference type="GO" id="GO:0000166">
    <property type="term" value="F:nucleotide binding"/>
    <property type="evidence" value="ECO:0007669"/>
    <property type="project" value="UniProtKB-KW"/>
</dbReference>
<dbReference type="PATRIC" id="fig|243274.18.peg.1013"/>
<feature type="coiled-coil region" evidence="3">
    <location>
        <begin position="113"/>
        <end position="140"/>
    </location>
</feature>
<proteinExistence type="predicted"/>
<dbReference type="Pfam" id="PF12469">
    <property type="entry name" value="Cmr2_N"/>
    <property type="match status" value="1"/>
</dbReference>
<dbReference type="AlphaFoldDB" id="Q9X2B4"/>
<dbReference type="KEGG" id="tma:TM1794"/>
<dbReference type="InterPro" id="IPR043128">
    <property type="entry name" value="Rev_trsase/Diguanyl_cyclase"/>
</dbReference>
<accession>Q9X2B4</accession>
<dbReference type="InterPro" id="IPR013407">
    <property type="entry name" value="CRISPR-assoc_prot_Cmr2"/>
</dbReference>
<evidence type="ECO:0000259" key="4">
    <source>
        <dbReference type="PROSITE" id="PS50887"/>
    </source>
</evidence>
<keyword evidence="2" id="KW-0051">Antiviral defense</keyword>
<feature type="domain" description="GGDEF" evidence="4">
    <location>
        <begin position="535"/>
        <end position="692"/>
    </location>
</feature>
<dbReference type="InParanoid" id="Q9X2B4"/>
<dbReference type="CDD" id="cd09679">
    <property type="entry name" value="Cas10_III"/>
    <property type="match status" value="1"/>
</dbReference>
<dbReference type="EnsemblBacteria" id="AAD36857">
    <property type="protein sequence ID" value="AAD36857"/>
    <property type="gene ID" value="TM_1794"/>
</dbReference>
<evidence type="ECO:0000313" key="6">
    <source>
        <dbReference type="Proteomes" id="UP000008183"/>
    </source>
</evidence>
<dbReference type="Gene3D" id="3.30.70.270">
    <property type="match status" value="1"/>
</dbReference>
<dbReference type="EMBL" id="AE000512">
    <property type="protein sequence ID" value="AAD36857.1"/>
    <property type="molecule type" value="Genomic_DNA"/>
</dbReference>
<dbReference type="KEGG" id="tmi:THEMA_05220"/>
<dbReference type="Proteomes" id="UP000008183">
    <property type="component" value="Chromosome"/>
</dbReference>
<dbReference type="PaxDb" id="243274-THEMA_05220"/>
<sequence>MDQKTRRKRNPGGIIVSKREEFWKSKITALLHDPLVKAFDVKNHENIAGEILKTLGIKKTRGEEDRLASAMDRFPIPYEKDAKKQIHVSFDETLFVHPFSGEGLPEVKSFFQNQKVEEMKSRLINALTKLKEKNDTYEKLFHSIWWNLPYILEGSQFLPADTRIANHSIIDHLDVTSALKGCVEGKQVKASLVAVAIGPVQEVIAQARKVKDLWAGSYLLSYLIYGAIEVVGKKYGFDSIISPYLRGNYFVKETLESMGVDLEDLCPVPPRREVASLPNLFVAIVPSSDEEILKECEEAIRNRWKTIVDETKEKLSKSEFLFNEHSFDYQSSLFPDIQTSKVSFDEPERIVETVRNLFTGSGIEDFKEVLKKVSEHAGYKENPGTFYRYLHRLLTSKLAARKMARLFPGYEEDVYPDHFTDADDFGAGVRACAVFKDKDIEKDIEKEDRLGTLNTVKRFLPEILNIRIKFDSTTDVARNNQANKEIEDPEKFKNGYIAVLLMDGDRMGDWMLGENAPFLEKVINPKVIEMFQETDDLKYAWEKLKEFKTIQPAYHRGVSRTLGIFSQLVGKIVDRHNGMLVYSGGDDVLALLPADSVLECANDIRKFFSGHLEYEIEIESGSDVERFRSENGVLYHNDKPFAPLMGRAATMSAGIAIVHHKFPLQVALKIAREAEKRAKNVYGRNAFCVTQVKRSGQMIFAGSTWEIEEEDVVKRSLKILEEMKNYNVSHRSLYKLLSPDFSLYEDKMEKFVEFTLRRSIHSEKSKNEFIGNFKNFLSRLLAYYKNTKKSSFDEAMREALELLIMVYSMKRGESQ</sequence>
<evidence type="ECO:0000256" key="2">
    <source>
        <dbReference type="ARBA" id="ARBA00023118"/>
    </source>
</evidence>
<dbReference type="InterPro" id="IPR000160">
    <property type="entry name" value="GGDEF_dom"/>
</dbReference>
<name>Q9X2B4_THEMA</name>
<dbReference type="InterPro" id="IPR024615">
    <property type="entry name" value="CRISPR-assoc_Cmr2_N"/>
</dbReference>
<evidence type="ECO:0000256" key="1">
    <source>
        <dbReference type="ARBA" id="ARBA00022741"/>
    </source>
</evidence>
<evidence type="ECO:0000313" key="5">
    <source>
        <dbReference type="EMBL" id="AAD36857.1"/>
    </source>
</evidence>
<organism evidence="5 6">
    <name type="scientific">Thermotoga maritima (strain ATCC 43589 / DSM 3109 / JCM 10099 / NBRC 100826 / MSB8)</name>
    <dbReference type="NCBI Taxonomy" id="243274"/>
    <lineage>
        <taxon>Bacteria</taxon>
        <taxon>Thermotogati</taxon>
        <taxon>Thermotogota</taxon>
        <taxon>Thermotogae</taxon>
        <taxon>Thermotogales</taxon>
        <taxon>Thermotogaceae</taxon>
        <taxon>Thermotoga</taxon>
    </lineage>
</organism>
<protein>
    <recommendedName>
        <fullName evidence="4">GGDEF domain-containing protein</fullName>
    </recommendedName>
</protein>
<dbReference type="Pfam" id="PF22335">
    <property type="entry name" value="Cas10-Cmr2_palm2"/>
    <property type="match status" value="1"/>
</dbReference>
<dbReference type="OrthoDB" id="9758700at2"/>
<dbReference type="PROSITE" id="PS50887">
    <property type="entry name" value="GGDEF"/>
    <property type="match status" value="1"/>
</dbReference>
<dbReference type="Gene3D" id="3.30.70.2220">
    <property type="entry name" value="CRISPR-Cas system, Cmr2 subunit, D1 domain, cysteine cluster"/>
    <property type="match status" value="1"/>
</dbReference>
<gene>
    <name evidence="5" type="ordered locus">TM_1794</name>
</gene>
<dbReference type="GO" id="GO:0051607">
    <property type="term" value="P:defense response to virus"/>
    <property type="evidence" value="ECO:0007669"/>
    <property type="project" value="UniProtKB-KW"/>
</dbReference>
<dbReference type="NCBIfam" id="TIGR02577">
    <property type="entry name" value="cas_TM1794_Cmr2"/>
    <property type="match status" value="1"/>
</dbReference>
<dbReference type="DNASU" id="896966"/>
<reference evidence="5 6" key="1">
    <citation type="journal article" date="1999" name="Nature">
        <title>Evidence for lateral gene transfer between Archaea and Bacteria from genome sequence of Thermotoga maritima.</title>
        <authorList>
            <person name="Nelson K.E."/>
            <person name="Clayton R.A."/>
            <person name="Gill S.R."/>
            <person name="Gwinn M.L."/>
            <person name="Dodson R.J."/>
            <person name="Haft D.H."/>
            <person name="Hickey E.K."/>
            <person name="Peterson J.D."/>
            <person name="Nelson W.C."/>
            <person name="Ketchum K.A."/>
            <person name="McDonald L."/>
            <person name="Utterback T.R."/>
            <person name="Malek J.A."/>
            <person name="Linher K.D."/>
            <person name="Garrett M.M."/>
            <person name="Stewart A.M."/>
            <person name="Cotton M.D."/>
            <person name="Pratt M.S."/>
            <person name="Phillips C.A."/>
            <person name="Richardson D."/>
            <person name="Heidelberg J."/>
            <person name="Sutton G.G."/>
            <person name="Fleischmann R.D."/>
            <person name="White O."/>
            <person name="Salzberg S.L."/>
            <person name="Smith H.O."/>
            <person name="Venter J.C."/>
            <person name="Fraser C.M."/>
        </authorList>
    </citation>
    <scope>NUCLEOTIDE SEQUENCE [LARGE SCALE GENOMIC DNA]</scope>
    <source>
        <strain evidence="6">ATCC 43589 / DSM 3109 / JCM 10099 / NBRC 100826 / MSB8</strain>
    </source>
</reference>
<dbReference type="PIR" id="G72209">
    <property type="entry name" value="G72209"/>
</dbReference>
<keyword evidence="1" id="KW-0547">Nucleotide-binding</keyword>
<dbReference type="InterPro" id="IPR054767">
    <property type="entry name" value="Cas10-Cmr2_palm2"/>
</dbReference>
<keyword evidence="3" id="KW-0175">Coiled coil</keyword>
<evidence type="ECO:0000256" key="3">
    <source>
        <dbReference type="SAM" id="Coils"/>
    </source>
</evidence>